<reference evidence="2 3" key="1">
    <citation type="submission" date="2016-11" db="EMBL/GenBank/DDBJ databases">
        <authorList>
            <person name="Jaros S."/>
            <person name="Januszkiewicz K."/>
            <person name="Wedrychowicz H."/>
        </authorList>
    </citation>
    <scope>NUCLEOTIDE SEQUENCE [LARGE SCALE GENOMIC DNA]</scope>
    <source>
        <strain evidence="2">NCIMB 2154T</strain>
    </source>
</reference>
<organism evidence="2 3">
    <name type="scientific">Tenacibaculum maritimum NCIMB 2154</name>
    <dbReference type="NCBI Taxonomy" id="1349785"/>
    <lineage>
        <taxon>Bacteria</taxon>
        <taxon>Pseudomonadati</taxon>
        <taxon>Bacteroidota</taxon>
        <taxon>Flavobacteriia</taxon>
        <taxon>Flavobacteriales</taxon>
        <taxon>Flavobacteriaceae</taxon>
        <taxon>Tenacibaculum</taxon>
    </lineage>
</organism>
<feature type="domain" description="Tail specific protease" evidence="1">
    <location>
        <begin position="98"/>
        <end position="335"/>
    </location>
</feature>
<dbReference type="Gene3D" id="3.90.226.10">
    <property type="entry name" value="2-enoyl-CoA Hydratase, Chain A, domain 1"/>
    <property type="match status" value="1"/>
</dbReference>
<dbReference type="Pfam" id="PF03572">
    <property type="entry name" value="Peptidase_S41"/>
    <property type="match status" value="1"/>
</dbReference>
<accession>A0A2H1E7H7</accession>
<dbReference type="GO" id="GO:0008236">
    <property type="term" value="F:serine-type peptidase activity"/>
    <property type="evidence" value="ECO:0007669"/>
    <property type="project" value="InterPro"/>
</dbReference>
<dbReference type="GO" id="GO:0030288">
    <property type="term" value="C:outer membrane-bounded periplasmic space"/>
    <property type="evidence" value="ECO:0007669"/>
    <property type="project" value="TreeGrafter"/>
</dbReference>
<dbReference type="PANTHER" id="PTHR32060:SF30">
    <property type="entry name" value="CARBOXY-TERMINAL PROCESSING PROTEASE CTPA"/>
    <property type="match status" value="1"/>
</dbReference>
<dbReference type="InterPro" id="IPR029045">
    <property type="entry name" value="ClpP/crotonase-like_dom_sf"/>
</dbReference>
<sequence>MKNISNLSGINESHFDLLKGIDPNITSEIKRLITSNLNDFKSLISTNIASSEYQSYLTSLDKFINTELITDLQNNLIPLASHITTTKNTFELKEENLRSFLRDYLTRPNTTQNQKENVNKLYSLYLKKINDYKSLSGFTGSATSPFEDPMMDDFDNLLRTVSNKYLFDIYKKLYNPITKGVMKKIILDLRGNRGGAIADFRVFTERFITRQGDWGYQRTKEGNGRFNYSPWISISAKPHKFALTKDIPIVILIDELSLSMAEYSTMMIKSLKNNVTIIGDNSGGGTAGTFITDIYNGGNLSNNDYIAFYTPLMAFKNIDGEVIENIGITPDKKVVPTQEEVNQFLTSFIAPAFNAALKVSK</sequence>
<gene>
    <name evidence="2" type="ORF">MARIT_0860</name>
</gene>
<dbReference type="STRING" id="1349785.GCA_000509405_00235"/>
<dbReference type="RefSeq" id="WP_100210849.1">
    <property type="nucleotide sequence ID" value="NZ_CP138495.1"/>
</dbReference>
<evidence type="ECO:0000313" key="3">
    <source>
        <dbReference type="Proteomes" id="UP000231564"/>
    </source>
</evidence>
<protein>
    <submittedName>
        <fullName evidence="2">S41 family peptidase</fullName>
    </submittedName>
</protein>
<dbReference type="OrthoDB" id="5480566at2"/>
<dbReference type="GeneID" id="47722427"/>
<dbReference type="SUPFAM" id="SSF52096">
    <property type="entry name" value="ClpP/crotonase"/>
    <property type="match status" value="1"/>
</dbReference>
<dbReference type="EMBL" id="LT634361">
    <property type="protein sequence ID" value="SFZ80910.1"/>
    <property type="molecule type" value="Genomic_DNA"/>
</dbReference>
<name>A0A2H1E7H7_9FLAO</name>
<dbReference type="GO" id="GO:0006508">
    <property type="term" value="P:proteolysis"/>
    <property type="evidence" value="ECO:0007669"/>
    <property type="project" value="InterPro"/>
</dbReference>
<dbReference type="GO" id="GO:0004175">
    <property type="term" value="F:endopeptidase activity"/>
    <property type="evidence" value="ECO:0007669"/>
    <property type="project" value="TreeGrafter"/>
</dbReference>
<dbReference type="SMART" id="SM00245">
    <property type="entry name" value="TSPc"/>
    <property type="match status" value="1"/>
</dbReference>
<proteinExistence type="predicted"/>
<evidence type="ECO:0000313" key="2">
    <source>
        <dbReference type="EMBL" id="SFZ80910.1"/>
    </source>
</evidence>
<evidence type="ECO:0000259" key="1">
    <source>
        <dbReference type="SMART" id="SM00245"/>
    </source>
</evidence>
<dbReference type="Proteomes" id="UP000231564">
    <property type="component" value="Chromosome MARIT"/>
</dbReference>
<dbReference type="AlphaFoldDB" id="A0A2H1E7H7"/>
<dbReference type="InterPro" id="IPR005151">
    <property type="entry name" value="Tail-specific_protease"/>
</dbReference>
<dbReference type="PANTHER" id="PTHR32060">
    <property type="entry name" value="TAIL-SPECIFIC PROTEASE"/>
    <property type="match status" value="1"/>
</dbReference>
<dbReference type="KEGG" id="tmar:MARIT_0860"/>
<keyword evidence="3" id="KW-1185">Reference proteome</keyword>
<dbReference type="GO" id="GO:0007165">
    <property type="term" value="P:signal transduction"/>
    <property type="evidence" value="ECO:0007669"/>
    <property type="project" value="TreeGrafter"/>
</dbReference>